<protein>
    <submittedName>
        <fullName evidence="2">Uncharacterized protein</fullName>
    </submittedName>
</protein>
<keyword evidence="1" id="KW-0472">Membrane</keyword>
<feature type="transmembrane region" description="Helical" evidence="1">
    <location>
        <begin position="31"/>
        <end position="51"/>
    </location>
</feature>
<dbReference type="AlphaFoldDB" id="A0A1G9ZX46"/>
<proteinExistence type="predicted"/>
<gene>
    <name evidence="2" type="ORF">SAMN04489726_5722</name>
</gene>
<keyword evidence="1" id="KW-0812">Transmembrane</keyword>
<dbReference type="STRING" id="211114.SAMN04489726_5722"/>
<sequence>MELLRATTVQLSVIGSLGSGGMSTDTRSRRIRIIAGLVLLAMVLSPLAFLLA</sequence>
<accession>A0A1G9ZX46</accession>
<keyword evidence="3" id="KW-1185">Reference proteome</keyword>
<dbReference type="Proteomes" id="UP000183376">
    <property type="component" value="Chromosome I"/>
</dbReference>
<keyword evidence="1" id="KW-1133">Transmembrane helix</keyword>
<dbReference type="EMBL" id="LT629701">
    <property type="protein sequence ID" value="SDN25116.1"/>
    <property type="molecule type" value="Genomic_DNA"/>
</dbReference>
<reference evidence="2 3" key="1">
    <citation type="submission" date="2016-10" db="EMBL/GenBank/DDBJ databases">
        <authorList>
            <person name="de Groot N.N."/>
        </authorList>
    </citation>
    <scope>NUCLEOTIDE SEQUENCE [LARGE SCALE GENOMIC DNA]</scope>
    <source>
        <strain evidence="2 3">DSM 44149</strain>
    </source>
</reference>
<evidence type="ECO:0000256" key="1">
    <source>
        <dbReference type="SAM" id="Phobius"/>
    </source>
</evidence>
<evidence type="ECO:0000313" key="3">
    <source>
        <dbReference type="Proteomes" id="UP000183376"/>
    </source>
</evidence>
<organism evidence="2 3">
    <name type="scientific">Allokutzneria albata</name>
    <name type="common">Kibdelosporangium albatum</name>
    <dbReference type="NCBI Taxonomy" id="211114"/>
    <lineage>
        <taxon>Bacteria</taxon>
        <taxon>Bacillati</taxon>
        <taxon>Actinomycetota</taxon>
        <taxon>Actinomycetes</taxon>
        <taxon>Pseudonocardiales</taxon>
        <taxon>Pseudonocardiaceae</taxon>
        <taxon>Allokutzneria</taxon>
    </lineage>
</organism>
<name>A0A1G9ZX46_ALLAB</name>
<evidence type="ECO:0000313" key="2">
    <source>
        <dbReference type="EMBL" id="SDN25116.1"/>
    </source>
</evidence>